<feature type="compositionally biased region" description="Basic and acidic residues" evidence="1">
    <location>
        <begin position="484"/>
        <end position="498"/>
    </location>
</feature>
<name>A0A2N9HYC1_FAGSY</name>
<feature type="compositionally biased region" description="Basic and acidic residues" evidence="1">
    <location>
        <begin position="293"/>
        <end position="317"/>
    </location>
</feature>
<dbReference type="PANTHER" id="PTHR32091:SF20">
    <property type="entry name" value="EUKARYOTIC TRANSLATION INITIATION FACTOR 4B1"/>
    <property type="match status" value="1"/>
</dbReference>
<dbReference type="GO" id="GO:0003743">
    <property type="term" value="F:translation initiation factor activity"/>
    <property type="evidence" value="ECO:0007669"/>
    <property type="project" value="InterPro"/>
</dbReference>
<accession>A0A2N9HYC1</accession>
<feature type="region of interest" description="Disordered" evidence="1">
    <location>
        <begin position="409"/>
        <end position="433"/>
    </location>
</feature>
<dbReference type="InterPro" id="IPR010433">
    <property type="entry name" value="EIF-4B_pln"/>
</dbReference>
<feature type="compositionally biased region" description="Low complexity" evidence="1">
    <location>
        <begin position="319"/>
        <end position="337"/>
    </location>
</feature>
<sequence length="580" mass="62013">MSTNPWGGGIGTWAADAERAEEEEAAAAAAAATATATATSAESSQSFPSLREAVTAKPKKKKSTMSLNEFNMGSHSASGSGSGSGSRAAEYTRLTPEEMLRLPTGPKERSADEMQFGRLGGGFSSYGRSGSMPGRGRDRDDSEGSSWGGGARKSYGGGFDEERRGPPSRVSDFDQPSRADEVDNWASTKKSLPSPVDSGRQNRYGALGGGSRADEVDNWAVTKKPQAPPRSSTFGSGFPESGPEPDRWARGVGFRDGERERPRLVLDPPKGDSGEGPVPVLKMNKPSPFGAARPREEVLAEKGLDWKKLDSDIEAKKVSTPTSAHSSRPSSAQSNRSEGQGLQGIENVVKPRPKVNPFGDAKPREVLLEERGKDWRKIDLELEHRGIDRPETEEEKKLKEEIDHLKKELEIESTKKANSESLQESGGDQSDLHDLLTLKESELETLVRELNDKIRFGQKAVERPGSGAGRVASFTERPPSRSGSIDETRSMEFMDRPRSRGAGDMWTRPADDRRAFGGGRDGGFGSGRDGGFGGGRDGGFGSGRDGGFGGGRDRGFGSGREGGFGGGREGGFLGSRDLGR</sequence>
<dbReference type="PANTHER" id="PTHR32091">
    <property type="entry name" value="EUKARYOTIC TRANSLATION INITIATION FACTOR 4B"/>
    <property type="match status" value="1"/>
</dbReference>
<reference evidence="2" key="1">
    <citation type="submission" date="2018-02" db="EMBL/GenBank/DDBJ databases">
        <authorList>
            <person name="Cohen D.B."/>
            <person name="Kent A.D."/>
        </authorList>
    </citation>
    <scope>NUCLEOTIDE SEQUENCE</scope>
</reference>
<feature type="compositionally biased region" description="Polar residues" evidence="1">
    <location>
        <begin position="419"/>
        <end position="428"/>
    </location>
</feature>
<feature type="compositionally biased region" description="Gly residues" evidence="1">
    <location>
        <begin position="146"/>
        <end position="158"/>
    </location>
</feature>
<feature type="compositionally biased region" description="Basic and acidic residues" evidence="1">
    <location>
        <begin position="409"/>
        <end position="418"/>
    </location>
</feature>
<dbReference type="Pfam" id="PF06273">
    <property type="entry name" value="eIF-4B"/>
    <property type="match status" value="1"/>
</dbReference>
<proteinExistence type="predicted"/>
<feature type="compositionally biased region" description="Basic and acidic residues" evidence="1">
    <location>
        <begin position="160"/>
        <end position="181"/>
    </location>
</feature>
<feature type="compositionally biased region" description="Low complexity" evidence="1">
    <location>
        <begin position="26"/>
        <end position="42"/>
    </location>
</feature>
<organism evidence="2">
    <name type="scientific">Fagus sylvatica</name>
    <name type="common">Beechnut</name>
    <dbReference type="NCBI Taxonomy" id="28930"/>
    <lineage>
        <taxon>Eukaryota</taxon>
        <taxon>Viridiplantae</taxon>
        <taxon>Streptophyta</taxon>
        <taxon>Embryophyta</taxon>
        <taxon>Tracheophyta</taxon>
        <taxon>Spermatophyta</taxon>
        <taxon>Magnoliopsida</taxon>
        <taxon>eudicotyledons</taxon>
        <taxon>Gunneridae</taxon>
        <taxon>Pentapetalae</taxon>
        <taxon>rosids</taxon>
        <taxon>fabids</taxon>
        <taxon>Fagales</taxon>
        <taxon>Fagaceae</taxon>
        <taxon>Fagus</taxon>
    </lineage>
</organism>
<feature type="compositionally biased region" description="Gly residues" evidence="1">
    <location>
        <begin position="1"/>
        <end position="11"/>
    </location>
</feature>
<feature type="compositionally biased region" description="Gly residues" evidence="1">
    <location>
        <begin position="516"/>
        <end position="573"/>
    </location>
</feature>
<feature type="compositionally biased region" description="Basic and acidic residues" evidence="1">
    <location>
        <begin position="361"/>
        <end position="370"/>
    </location>
</feature>
<evidence type="ECO:0000256" key="1">
    <source>
        <dbReference type="SAM" id="MobiDB-lite"/>
    </source>
</evidence>
<feature type="compositionally biased region" description="Basic and acidic residues" evidence="1">
    <location>
        <begin position="95"/>
        <end position="112"/>
    </location>
</feature>
<gene>
    <name evidence="2" type="ORF">FSB_LOCUS44635</name>
</gene>
<evidence type="ECO:0000313" key="2">
    <source>
        <dbReference type="EMBL" id="SPD16753.1"/>
    </source>
</evidence>
<dbReference type="EMBL" id="OIVN01004334">
    <property type="protein sequence ID" value="SPD16753.1"/>
    <property type="molecule type" value="Genomic_DNA"/>
</dbReference>
<dbReference type="GO" id="GO:0003729">
    <property type="term" value="F:mRNA binding"/>
    <property type="evidence" value="ECO:0007669"/>
    <property type="project" value="TreeGrafter"/>
</dbReference>
<protein>
    <submittedName>
        <fullName evidence="2">Uncharacterized protein</fullName>
    </submittedName>
</protein>
<feature type="region of interest" description="Disordered" evidence="1">
    <location>
        <begin position="461"/>
        <end position="580"/>
    </location>
</feature>
<feature type="compositionally biased region" description="Basic and acidic residues" evidence="1">
    <location>
        <begin position="244"/>
        <end position="273"/>
    </location>
</feature>
<feature type="region of interest" description="Disordered" evidence="1">
    <location>
        <begin position="379"/>
        <end position="398"/>
    </location>
</feature>
<feature type="region of interest" description="Disordered" evidence="1">
    <location>
        <begin position="1"/>
        <end position="370"/>
    </location>
</feature>
<dbReference type="AlphaFoldDB" id="A0A2N9HYC1"/>